<feature type="region of interest" description="Disordered" evidence="1">
    <location>
        <begin position="38"/>
        <end position="58"/>
    </location>
</feature>
<feature type="compositionally biased region" description="Basic and acidic residues" evidence="1">
    <location>
        <begin position="1340"/>
        <end position="1349"/>
    </location>
</feature>
<accession>A0A8H3DJZ2</accession>
<dbReference type="Proteomes" id="UP000663843">
    <property type="component" value="Unassembled WGS sequence"/>
</dbReference>
<sequence length="1504" mass="167894">MSDVNDIFDEDGEEIVDFVKSVIELFASDLDSDDDTNTLDHHWYSSPPSATGSKPPRLTSAPDISILYLEEDLRKLCSKKPKNISPSDAGILSDIQLMISKVRDLEREIGATDCDFDFTSIKPTVQGILGDLEAILPRISEADQGVRQLAIDQSQSIAAILARLLFLLPECGDPRGCLELSSSCFTLEKEFFSKSGLTYSENQTSPMVTLYLGIVHLRKFQLFKQEKDIEEAIRYHEDSIRLLPDEHAKRAIFLAWLGYSYLAHFEAYRNEDSLKKGISSNSEALKGIGSQVENIPPEKQKSILEEKGGLIQYLAEHIDDMRDTSVIGNRVLDTTGIGVLAAPSPRDPIACLSEPLGSLPPEPPASSSSSVPGIPMGLPGLGLATGFEEKRFSKANTKTIAIHTQSVEGELEELRAPKIDAEVLGDNNKILQEVKLVDEKVSALEKDMGRSISELVYASIQDTVREILQDITNIMAQVTHEGANLHPINRIAFDQTIALLIILARLLFMLPECDDSQAYFSLSESCIKLAYRYLYLPAYPQHKAMPILNSHWGTLYLQRFQIFRYGEDIKRAIGCHEHTLKLVPNDHPKRAMFLAWLGRSYLARFEDIQEEEDLKRGIDYNSKALKDVRSKAEKAKPEELQHILEGKGRALQCLVEYVGGMNSANLINYGIEEWKATLLDLFKDDETRGNINAGCMKILGFLYLTRFDQLGNESQTDLHRSLIFLVSFLTLLPEKDINLRSTLCVLAHSLVARSSGDVPKYNNSDSALAIRYLGLARSLTPPGHYFEPHLFASYGDIHMTLSHGGLREDHLERARKNYDDVLCHPLCRPGSRLWAKARQQIGIWELYKFRTSRDPIEALQYLRSALRQFIQVAMSPRGHLYDRFTSACSWAKCAAAHPTFLLQSLYGYEMVIELVPLLACFGAIPDQRHKATQLAGHLAVEAAATAIEAGDYPLALTLLEQGRSVKWNHILQLQTPLQTLKSNKDLKVQALAKRLEGVLVRLQLEEDSSLASTEEPYHEDLGLQDRYRRVLEDIRKLSGPFTNFMRPKEPEDFAKAARKGPAVVINVHESRCDALIVHPMSSKGKIDSVELDRLTPERAREMQRIVNQTLKDLSSPHGVGQKGQGRQQWKIDRLNQELKDQLKRLWDWVVYPVLEKLKYEPRSATDKRELPHITWCATGPLSFLPLHAAGDYDNTNGKKTFDYVVSSYTPTLSALLRDPFYEAPPKDHCGILLVDPGNVEGQSPLPGAKKELDAINKHFRDATTSIVGDMIDKVSSTVSGLTGYAGRIMGFGWGSSGKGTDLSKQLEEPPVPDPRPPWEIEGTEESDESSDQAEATPIDTKSRCTRLEGPDATPEAVYKAMADHDWVHLACHAEQNDGDTARCGFHLAGGLLSLQKLGRMPYKKRGLAFLSACQTAKGNQNLPEEAIHLASGMLMTGYSGVIATMWPVRDTDAPFVADVVYRKLLVEHKLDCTESALALHSALDTMRKDGAELAHWISFIHYGA</sequence>
<evidence type="ECO:0000259" key="2">
    <source>
        <dbReference type="Pfam" id="PF12770"/>
    </source>
</evidence>
<dbReference type="Pfam" id="PF12770">
    <property type="entry name" value="CHAT"/>
    <property type="match status" value="1"/>
</dbReference>
<name>A0A8H3DJZ2_9AGAM</name>
<gene>
    <name evidence="3" type="ORF">RDB_LOCUS176695</name>
</gene>
<proteinExistence type="predicted"/>
<dbReference type="InterPro" id="IPR024983">
    <property type="entry name" value="CHAT_dom"/>
</dbReference>
<evidence type="ECO:0000313" key="4">
    <source>
        <dbReference type="Proteomes" id="UP000663843"/>
    </source>
</evidence>
<evidence type="ECO:0000256" key="1">
    <source>
        <dbReference type="SAM" id="MobiDB-lite"/>
    </source>
</evidence>
<comment type="caution">
    <text evidence="3">The sequence shown here is derived from an EMBL/GenBank/DDBJ whole genome shotgun (WGS) entry which is preliminary data.</text>
</comment>
<feature type="domain" description="CHAT" evidence="2">
    <location>
        <begin position="1345"/>
        <end position="1503"/>
    </location>
</feature>
<evidence type="ECO:0000313" key="3">
    <source>
        <dbReference type="EMBL" id="CAE6529256.1"/>
    </source>
</evidence>
<reference evidence="3" key="1">
    <citation type="submission" date="2021-01" db="EMBL/GenBank/DDBJ databases">
        <authorList>
            <person name="Kaushik A."/>
        </authorList>
    </citation>
    <scope>NUCLEOTIDE SEQUENCE</scope>
    <source>
        <strain evidence="3">AG2-2IIIB</strain>
    </source>
</reference>
<protein>
    <recommendedName>
        <fullName evidence="2">CHAT domain-containing protein</fullName>
    </recommendedName>
</protein>
<feature type="compositionally biased region" description="Acidic residues" evidence="1">
    <location>
        <begin position="1321"/>
        <end position="1331"/>
    </location>
</feature>
<feature type="region of interest" description="Disordered" evidence="1">
    <location>
        <begin position="1299"/>
        <end position="1350"/>
    </location>
</feature>
<organism evidence="3 4">
    <name type="scientific">Rhizoctonia solani</name>
    <dbReference type="NCBI Taxonomy" id="456999"/>
    <lineage>
        <taxon>Eukaryota</taxon>
        <taxon>Fungi</taxon>
        <taxon>Dikarya</taxon>
        <taxon>Basidiomycota</taxon>
        <taxon>Agaricomycotina</taxon>
        <taxon>Agaricomycetes</taxon>
        <taxon>Cantharellales</taxon>
        <taxon>Ceratobasidiaceae</taxon>
        <taxon>Rhizoctonia</taxon>
    </lineage>
</organism>
<dbReference type="EMBL" id="CAJMWT010007922">
    <property type="protein sequence ID" value="CAE6529256.1"/>
    <property type="molecule type" value="Genomic_DNA"/>
</dbReference>